<evidence type="ECO:0000256" key="1">
    <source>
        <dbReference type="ARBA" id="ARBA00004141"/>
    </source>
</evidence>
<evidence type="ECO:0000259" key="13">
    <source>
        <dbReference type="PROSITE" id="PS51292"/>
    </source>
</evidence>
<keyword evidence="7" id="KW-0833">Ubl conjugation pathway</keyword>
<evidence type="ECO:0000256" key="10">
    <source>
        <dbReference type="ARBA" id="ARBA00023136"/>
    </source>
</evidence>
<evidence type="ECO:0000256" key="2">
    <source>
        <dbReference type="ARBA" id="ARBA00022679"/>
    </source>
</evidence>
<dbReference type="InterPro" id="IPR013083">
    <property type="entry name" value="Znf_RING/FYVE/PHD"/>
</dbReference>
<dbReference type="PANTHER" id="PTHR46065">
    <property type="entry name" value="E3 UBIQUITIN-PROTEIN LIGASE MARCH 2/3 FAMILY MEMBER"/>
    <property type="match status" value="1"/>
</dbReference>
<dbReference type="GO" id="GO:0016020">
    <property type="term" value="C:membrane"/>
    <property type="evidence" value="ECO:0007669"/>
    <property type="project" value="UniProtKB-SubCell"/>
</dbReference>
<dbReference type="Pfam" id="PF12906">
    <property type="entry name" value="RINGv"/>
    <property type="match status" value="1"/>
</dbReference>
<protein>
    <recommendedName>
        <fullName evidence="13">RING-CH-type domain-containing protein</fullName>
    </recommendedName>
</protein>
<proteinExistence type="predicted"/>
<organism evidence="15">
    <name type="scientific">Trichuris suis</name>
    <name type="common">pig whipworm</name>
    <dbReference type="NCBI Taxonomy" id="68888"/>
    <lineage>
        <taxon>Eukaryota</taxon>
        <taxon>Metazoa</taxon>
        <taxon>Ecdysozoa</taxon>
        <taxon>Nematoda</taxon>
        <taxon>Enoplea</taxon>
        <taxon>Dorylaimia</taxon>
        <taxon>Trichinellida</taxon>
        <taxon>Trichuridae</taxon>
        <taxon>Trichuris</taxon>
    </lineage>
</organism>
<keyword evidence="6" id="KW-0863">Zinc-finger</keyword>
<feature type="compositionally biased region" description="Gly residues" evidence="11">
    <location>
        <begin position="196"/>
        <end position="205"/>
    </location>
</feature>
<feature type="compositionally biased region" description="Low complexity" evidence="11">
    <location>
        <begin position="206"/>
        <end position="219"/>
    </location>
</feature>
<evidence type="ECO:0000256" key="9">
    <source>
        <dbReference type="ARBA" id="ARBA00022989"/>
    </source>
</evidence>
<dbReference type="Gene3D" id="3.30.40.10">
    <property type="entry name" value="Zinc/RING finger domain, C3HC4 (zinc finger)"/>
    <property type="match status" value="1"/>
</dbReference>
<keyword evidence="10 12" id="KW-0472">Membrane</keyword>
<evidence type="ECO:0000256" key="12">
    <source>
        <dbReference type="SAM" id="Phobius"/>
    </source>
</evidence>
<evidence type="ECO:0000256" key="8">
    <source>
        <dbReference type="ARBA" id="ARBA00022833"/>
    </source>
</evidence>
<gene>
    <name evidence="14" type="ORF">M513_01966</name>
    <name evidence="15" type="ORF">M514_01966</name>
</gene>
<dbReference type="InterPro" id="IPR011016">
    <property type="entry name" value="Znf_RING-CH"/>
</dbReference>
<evidence type="ECO:0000256" key="3">
    <source>
        <dbReference type="ARBA" id="ARBA00022692"/>
    </source>
</evidence>
<dbReference type="GO" id="GO:0016567">
    <property type="term" value="P:protein ubiquitination"/>
    <property type="evidence" value="ECO:0007669"/>
    <property type="project" value="TreeGrafter"/>
</dbReference>
<dbReference type="SMART" id="SM00744">
    <property type="entry name" value="RINGv"/>
    <property type="match status" value="1"/>
</dbReference>
<dbReference type="PANTHER" id="PTHR46065:SF3">
    <property type="entry name" value="FI20425P1"/>
    <property type="match status" value="1"/>
</dbReference>
<keyword evidence="9 12" id="KW-1133">Transmembrane helix</keyword>
<keyword evidence="8" id="KW-0862">Zinc</keyword>
<feature type="compositionally biased region" description="Basic and acidic residues" evidence="11">
    <location>
        <begin position="309"/>
        <end position="320"/>
    </location>
</feature>
<feature type="transmembrane region" description="Helical" evidence="12">
    <location>
        <begin position="494"/>
        <end position="512"/>
    </location>
</feature>
<keyword evidence="3 12" id="KW-0812">Transmembrane</keyword>
<dbReference type="Proteomes" id="UP000030764">
    <property type="component" value="Unassembled WGS sequence"/>
</dbReference>
<evidence type="ECO:0000256" key="4">
    <source>
        <dbReference type="ARBA" id="ARBA00022723"/>
    </source>
</evidence>
<dbReference type="InterPro" id="IPR002486">
    <property type="entry name" value="Col_cuticle_N"/>
</dbReference>
<evidence type="ECO:0000256" key="5">
    <source>
        <dbReference type="ARBA" id="ARBA00022737"/>
    </source>
</evidence>
<feature type="compositionally biased region" description="Pro residues" evidence="11">
    <location>
        <begin position="164"/>
        <end position="179"/>
    </location>
</feature>
<dbReference type="GO" id="GO:0004842">
    <property type="term" value="F:ubiquitin-protein transferase activity"/>
    <property type="evidence" value="ECO:0007669"/>
    <property type="project" value="TreeGrafter"/>
</dbReference>
<sequence>MDPNREHAYRIVAYTSAIFSVLAIITIATSFPFMYNYVWNMQQKLSEDSASCRESHRMLSKNILRLKFLHASYNRTKRQGYQVHSPSWGQYSAVETLPSSSYGQVDHGMQSAVGSSGCCAKGLPGPAGRPGRNGEHGRPGAPGKPGMPGQPVADCEEKTVAPCPQCPSGPPGPAGPPGPRGDSGAPGKDGTDGCDGSPGGPGSAGLPGTPGTPGLDGQPGEPGRPAPFSPVSHGECGDPGPLGPAGPAGPPGEDASNGPPGFEGPKGPRGPPGPPGPAGRAEGRPLPPLAQSLAWHKDEMSKIPNSLRDSQERRSSRSSDSDGDMAEAALVETECKEQSARPTRMTNSGEQCSTTTEQRGNDQSVPEKNINDGIAVCRICHGSELSSPTKGVPLLSLCKCRGTMGLCHQQCLETWLSSANTNVCEICKFQYVTEREPKPITEFLLHPGSVSARRNLVSDFICFLILTPLAISSTWLCVSGALYYARLGFQHVEVPGLICLAAFLIVTYFIWFTEWKKQNHTVHVKVTRKESFSRLSLNNSLNRSSDARSVDQNNNYIIDVKSPTTYMRVKEKDFAMEILPLPKD</sequence>
<dbReference type="GO" id="GO:0042302">
    <property type="term" value="F:structural constituent of cuticle"/>
    <property type="evidence" value="ECO:0007669"/>
    <property type="project" value="InterPro"/>
</dbReference>
<keyword evidence="2" id="KW-0808">Transferase</keyword>
<keyword evidence="16" id="KW-1185">Reference proteome</keyword>
<dbReference type="Pfam" id="PF01484">
    <property type="entry name" value="Col_cuticle_N"/>
    <property type="match status" value="1"/>
</dbReference>
<evidence type="ECO:0000256" key="7">
    <source>
        <dbReference type="ARBA" id="ARBA00022786"/>
    </source>
</evidence>
<comment type="subcellular location">
    <subcellularLocation>
        <location evidence="1">Membrane</location>
        <topology evidence="1">Multi-pass membrane protein</topology>
    </subcellularLocation>
</comment>
<dbReference type="GO" id="GO:0008270">
    <property type="term" value="F:zinc ion binding"/>
    <property type="evidence" value="ECO:0007669"/>
    <property type="project" value="UniProtKB-KW"/>
</dbReference>
<evidence type="ECO:0000256" key="6">
    <source>
        <dbReference type="ARBA" id="ARBA00022771"/>
    </source>
</evidence>
<dbReference type="EMBL" id="KL367494">
    <property type="protein sequence ID" value="KFD69600.1"/>
    <property type="molecule type" value="Genomic_DNA"/>
</dbReference>
<feature type="transmembrane region" description="Helical" evidence="12">
    <location>
        <begin position="12"/>
        <end position="35"/>
    </location>
</feature>
<dbReference type="SUPFAM" id="SSF57850">
    <property type="entry name" value="RING/U-box"/>
    <property type="match status" value="1"/>
</dbReference>
<feature type="compositionally biased region" description="Pro residues" evidence="11">
    <location>
        <begin position="268"/>
        <end position="277"/>
    </location>
</feature>
<name>A0A085NJF4_9BILA</name>
<evidence type="ECO:0000313" key="16">
    <source>
        <dbReference type="Proteomes" id="UP000030764"/>
    </source>
</evidence>
<feature type="domain" description="RING-CH-type" evidence="13">
    <location>
        <begin position="369"/>
        <end position="434"/>
    </location>
</feature>
<reference evidence="15 16" key="1">
    <citation type="journal article" date="2014" name="Nat. Genet.">
        <title>Genome and transcriptome of the porcine whipworm Trichuris suis.</title>
        <authorList>
            <person name="Jex A.R."/>
            <person name="Nejsum P."/>
            <person name="Schwarz E.M."/>
            <person name="Hu L."/>
            <person name="Young N.D."/>
            <person name="Hall R.S."/>
            <person name="Korhonen P.K."/>
            <person name="Liao S."/>
            <person name="Thamsborg S."/>
            <person name="Xia J."/>
            <person name="Xu P."/>
            <person name="Wang S."/>
            <person name="Scheerlinck J.P."/>
            <person name="Hofmann A."/>
            <person name="Sternberg P.W."/>
            <person name="Wang J."/>
            <person name="Gasser R.B."/>
        </authorList>
    </citation>
    <scope>NUCLEOTIDE SEQUENCE [LARGE SCALE GENOMIC DNA]</scope>
    <source>
        <strain evidence="15">DCEP-RM93F</strain>
        <strain evidence="14">DCEP-RM93M</strain>
    </source>
</reference>
<evidence type="ECO:0000313" key="15">
    <source>
        <dbReference type="EMBL" id="KFD69600.1"/>
    </source>
</evidence>
<dbReference type="EMBL" id="KL363190">
    <property type="protein sequence ID" value="KFD57081.1"/>
    <property type="molecule type" value="Genomic_DNA"/>
</dbReference>
<dbReference type="InterPro" id="IPR008160">
    <property type="entry name" value="Collagen"/>
</dbReference>
<feature type="region of interest" description="Disordered" evidence="11">
    <location>
        <begin position="301"/>
        <end position="367"/>
    </location>
</feature>
<dbReference type="Pfam" id="PF01391">
    <property type="entry name" value="Collagen"/>
    <property type="match status" value="2"/>
</dbReference>
<accession>A0A085NJF4</accession>
<feature type="transmembrane region" description="Helical" evidence="12">
    <location>
        <begin position="460"/>
        <end position="482"/>
    </location>
</feature>
<evidence type="ECO:0000313" key="14">
    <source>
        <dbReference type="EMBL" id="KFD57081.1"/>
    </source>
</evidence>
<keyword evidence="5" id="KW-0677">Repeat</keyword>
<dbReference type="SMART" id="SM01088">
    <property type="entry name" value="Col_cuticle_N"/>
    <property type="match status" value="1"/>
</dbReference>
<feature type="compositionally biased region" description="Polar residues" evidence="11">
    <location>
        <begin position="340"/>
        <end position="366"/>
    </location>
</feature>
<dbReference type="AlphaFoldDB" id="A0A085NJF4"/>
<dbReference type="Proteomes" id="UP000030758">
    <property type="component" value="Unassembled WGS sequence"/>
</dbReference>
<feature type="compositionally biased region" description="Pro residues" evidence="11">
    <location>
        <begin position="241"/>
        <end position="250"/>
    </location>
</feature>
<feature type="region of interest" description="Disordered" evidence="11">
    <location>
        <begin position="120"/>
        <end position="287"/>
    </location>
</feature>
<dbReference type="PROSITE" id="PS51292">
    <property type="entry name" value="ZF_RING_CH"/>
    <property type="match status" value="1"/>
</dbReference>
<keyword evidence="4" id="KW-0479">Metal-binding</keyword>
<evidence type="ECO:0000256" key="11">
    <source>
        <dbReference type="SAM" id="MobiDB-lite"/>
    </source>
</evidence>